<accession>A0A4Q7D0B5</accession>
<gene>
    <name evidence="1" type="ORF">EUX57_12275</name>
</gene>
<dbReference type="Proteomes" id="UP000293369">
    <property type="component" value="Unassembled WGS sequence"/>
</dbReference>
<protein>
    <submittedName>
        <fullName evidence="1">Uncharacterized protein</fullName>
    </submittedName>
</protein>
<evidence type="ECO:0000313" key="1">
    <source>
        <dbReference type="EMBL" id="RZI31501.1"/>
    </source>
</evidence>
<sequence length="103" mass="12252">MKKAFDMPLFLLGILSGSATTRQRHIRQARTIQAAIWNRWGRDNPWTWQEKHLKCFFKEKIEKKEPTRYYYLLTAALIAKRMNKKWRFSLTSKSISGPSMMAD</sequence>
<evidence type="ECO:0000313" key="2">
    <source>
        <dbReference type="Proteomes" id="UP000293369"/>
    </source>
</evidence>
<proteinExistence type="predicted"/>
<dbReference type="RefSeq" id="WP_083205619.1">
    <property type="nucleotide sequence ID" value="NZ_SGFE01000021.1"/>
</dbReference>
<comment type="caution">
    <text evidence="1">The sequence shown here is derived from an EMBL/GenBank/DDBJ whole genome shotgun (WGS) entry which is preliminary data.</text>
</comment>
<dbReference type="EMBL" id="SGFE01000021">
    <property type="protein sequence ID" value="RZI31501.1"/>
    <property type="molecule type" value="Genomic_DNA"/>
</dbReference>
<organism evidence="1 2">
    <name type="scientific">Pseudomonas orientalis</name>
    <dbReference type="NCBI Taxonomy" id="76758"/>
    <lineage>
        <taxon>Bacteria</taxon>
        <taxon>Pseudomonadati</taxon>
        <taxon>Pseudomonadota</taxon>
        <taxon>Gammaproteobacteria</taxon>
        <taxon>Pseudomonadales</taxon>
        <taxon>Pseudomonadaceae</taxon>
        <taxon>Pseudomonas</taxon>
    </lineage>
</organism>
<dbReference type="GeneID" id="93498202"/>
<dbReference type="AlphaFoldDB" id="A0A4Q7D0B5"/>
<reference evidence="1 2" key="1">
    <citation type="submission" date="2019-02" db="EMBL/GenBank/DDBJ databases">
        <title>Pseudomonas spp from wheat grain.</title>
        <authorList>
            <person name="Cho G.-S."/>
            <person name="Franz C.M.A.P."/>
        </authorList>
    </citation>
    <scope>NUCLEOTIDE SEQUENCE [LARGE SCALE GENOMIC DNA]</scope>
    <source>
        <strain evidence="1 2">133NRW</strain>
    </source>
</reference>
<name>A0A4Q7D0B5_9PSED</name>